<gene>
    <name evidence="6" type="primary">tpx</name>
    <name evidence="8" type="ORF">ED312_05830</name>
</gene>
<keyword evidence="5 6" id="KW-0676">Redox-active center</keyword>
<dbReference type="PROSITE" id="PS51352">
    <property type="entry name" value="THIOREDOXIN_2"/>
    <property type="match status" value="1"/>
</dbReference>
<dbReference type="EMBL" id="RJTM01000029">
    <property type="protein sequence ID" value="RNL90789.1"/>
    <property type="molecule type" value="Genomic_DNA"/>
</dbReference>
<dbReference type="EC" id="1.11.1.24" evidence="6"/>
<name>A0A3N0ESX6_SINP1</name>
<dbReference type="InterPro" id="IPR002065">
    <property type="entry name" value="TPX"/>
</dbReference>
<feature type="disulfide bond" description="Redox-active" evidence="6">
    <location>
        <begin position="60"/>
        <end position="94"/>
    </location>
</feature>
<comment type="caution">
    <text evidence="8">The sequence shown here is derived from an EMBL/GenBank/DDBJ whole genome shotgun (WGS) entry which is preliminary data.</text>
</comment>
<dbReference type="InterPro" id="IPR018219">
    <property type="entry name" value="Tpx_CS"/>
</dbReference>
<dbReference type="PANTHER" id="PTHR43110:SF1">
    <property type="entry name" value="THIOL PEROXIDASE"/>
    <property type="match status" value="1"/>
</dbReference>
<dbReference type="AlphaFoldDB" id="A0A3N0ESX6"/>
<evidence type="ECO:0000259" key="7">
    <source>
        <dbReference type="PROSITE" id="PS51352"/>
    </source>
</evidence>
<comment type="similarity">
    <text evidence="6">Belongs to the peroxiredoxin family. Tpx subfamily.</text>
</comment>
<evidence type="ECO:0000313" key="9">
    <source>
        <dbReference type="Proteomes" id="UP000267469"/>
    </source>
</evidence>
<keyword evidence="4 6" id="KW-1015">Disulfide bond</keyword>
<evidence type="ECO:0000313" key="8">
    <source>
        <dbReference type="EMBL" id="RNL90789.1"/>
    </source>
</evidence>
<dbReference type="PROSITE" id="PS01265">
    <property type="entry name" value="TPX"/>
    <property type="match status" value="1"/>
</dbReference>
<keyword evidence="2 6" id="KW-0049">Antioxidant</keyword>
<evidence type="ECO:0000256" key="2">
    <source>
        <dbReference type="ARBA" id="ARBA00022862"/>
    </source>
</evidence>
<dbReference type="InterPro" id="IPR036249">
    <property type="entry name" value="Thioredoxin-like_sf"/>
</dbReference>
<protein>
    <recommendedName>
        <fullName evidence="6">Thiol peroxidase</fullName>
        <shortName evidence="6">Tpx</shortName>
        <ecNumber evidence="6">1.11.1.24</ecNumber>
    </recommendedName>
    <alternativeName>
        <fullName evidence="6">Peroxiredoxin tpx</fullName>
        <shortName evidence="6">Prx</shortName>
    </alternativeName>
    <alternativeName>
        <fullName evidence="6">Thioredoxin peroxidase</fullName>
    </alternativeName>
    <alternativeName>
        <fullName evidence="6">Thioredoxin-dependent peroxiredoxin</fullName>
    </alternativeName>
</protein>
<reference evidence="8 9" key="1">
    <citation type="submission" date="2018-10" db="EMBL/GenBank/DDBJ databases">
        <title>Sinomicrobium pectinilyticum sp. nov., a pectinase-producing bacterium isolated from alkaline and saline soil, and emended description of the genus Sinomicrobium.</title>
        <authorList>
            <person name="Cheng B."/>
            <person name="Li C."/>
            <person name="Lai Q."/>
            <person name="Du M."/>
            <person name="Shao Z."/>
            <person name="Xu P."/>
            <person name="Yang C."/>
        </authorList>
    </citation>
    <scope>NUCLEOTIDE SEQUENCE [LARGE SCALE GENOMIC DNA]</scope>
    <source>
        <strain evidence="8 9">5DNS001</strain>
    </source>
</reference>
<dbReference type="SUPFAM" id="SSF52833">
    <property type="entry name" value="Thioredoxin-like"/>
    <property type="match status" value="1"/>
</dbReference>
<evidence type="ECO:0000256" key="5">
    <source>
        <dbReference type="ARBA" id="ARBA00023284"/>
    </source>
</evidence>
<dbReference type="HAMAP" id="MF_00269">
    <property type="entry name" value="Tpx"/>
    <property type="match status" value="1"/>
</dbReference>
<comment type="catalytic activity">
    <reaction evidence="6">
        <text>a hydroperoxide + [thioredoxin]-dithiol = an alcohol + [thioredoxin]-disulfide + H2O</text>
        <dbReference type="Rhea" id="RHEA:62620"/>
        <dbReference type="Rhea" id="RHEA-COMP:10698"/>
        <dbReference type="Rhea" id="RHEA-COMP:10700"/>
        <dbReference type="ChEBI" id="CHEBI:15377"/>
        <dbReference type="ChEBI" id="CHEBI:29950"/>
        <dbReference type="ChEBI" id="CHEBI:30879"/>
        <dbReference type="ChEBI" id="CHEBI:35924"/>
        <dbReference type="ChEBI" id="CHEBI:50058"/>
        <dbReference type="EC" id="1.11.1.24"/>
    </reaction>
</comment>
<dbReference type="Gene3D" id="3.40.30.10">
    <property type="entry name" value="Glutaredoxin"/>
    <property type="match status" value="1"/>
</dbReference>
<dbReference type="OrthoDB" id="9781543at2"/>
<keyword evidence="9" id="KW-1185">Reference proteome</keyword>
<proteinExistence type="inferred from homology"/>
<accession>A0A3N0ESX6</accession>
<comment type="function">
    <text evidence="6">Thiol-specific peroxidase that catalyzes the reduction of hydrogen peroxide and organic hydroperoxides to water and alcohols, respectively. Plays a role in cell protection against oxidative stress by detoxifying peroxides.</text>
</comment>
<keyword evidence="3 6" id="KW-0560">Oxidoreductase</keyword>
<dbReference type="InterPro" id="IPR013766">
    <property type="entry name" value="Thioredoxin_domain"/>
</dbReference>
<dbReference type="Pfam" id="PF08534">
    <property type="entry name" value="Redoxin"/>
    <property type="match status" value="1"/>
</dbReference>
<keyword evidence="1 6" id="KW-0575">Peroxidase</keyword>
<evidence type="ECO:0000256" key="3">
    <source>
        <dbReference type="ARBA" id="ARBA00023002"/>
    </source>
</evidence>
<sequence>MATVTLKGNTIKTAGELPRTGEKAPGFSLVKNDLSSASLQDFKGKRVVLNIFPSIDTGVCAASVRKFNQKVSGLDNTAVLCISRDLPFAQARFCGAEGLDNVITLSDFREREFGKSYGVEFVDGPLAGLLSRSVVVIDEDGKVIHTQQVAETTDEPDYEAAVKTLK</sequence>
<organism evidence="8 9">
    <name type="scientific">Sinomicrobium pectinilyticum</name>
    <dbReference type="NCBI Taxonomy" id="1084421"/>
    <lineage>
        <taxon>Bacteria</taxon>
        <taxon>Pseudomonadati</taxon>
        <taxon>Bacteroidota</taxon>
        <taxon>Flavobacteriia</taxon>
        <taxon>Flavobacteriales</taxon>
        <taxon>Flavobacteriaceae</taxon>
        <taxon>Sinomicrobium</taxon>
    </lineage>
</organism>
<feature type="active site" description="Cysteine sulfenic acid (-SOH) intermediate" evidence="6">
    <location>
        <position position="60"/>
    </location>
</feature>
<comment type="subunit">
    <text evidence="6">Homodimer.</text>
</comment>
<comment type="miscellaneous">
    <text evidence="6">The active site is a conserved redox-active cysteine residue, the peroxidatic cysteine (C(P)), which makes the nucleophilic attack on the peroxide substrate. The peroxide oxidizes the C(P)-SH to cysteine sulfenic acid (C(P)-SOH), which then reacts with another cysteine residue, the resolving cysteine (C(R)), to form a disulfide bridge. The disulfide is subsequently reduced by an appropriate electron donor to complete the catalytic cycle. In this atypical 2-Cys peroxiredoxin, C(R) is present in the same subunit to form an intramolecular disulfide. The disulfide is subsequently reduced by thioredoxin.</text>
</comment>
<dbReference type="PANTHER" id="PTHR43110">
    <property type="entry name" value="THIOL PEROXIDASE"/>
    <property type="match status" value="1"/>
</dbReference>
<evidence type="ECO:0000256" key="6">
    <source>
        <dbReference type="HAMAP-Rule" id="MF_00269"/>
    </source>
</evidence>
<dbReference type="GO" id="GO:0008379">
    <property type="term" value="F:thioredoxin peroxidase activity"/>
    <property type="evidence" value="ECO:0007669"/>
    <property type="project" value="UniProtKB-UniRule"/>
</dbReference>
<feature type="domain" description="Thioredoxin" evidence="7">
    <location>
        <begin position="18"/>
        <end position="166"/>
    </location>
</feature>
<dbReference type="InterPro" id="IPR050455">
    <property type="entry name" value="Tpx_Peroxidase_subfamily"/>
</dbReference>
<dbReference type="InterPro" id="IPR013740">
    <property type="entry name" value="Redoxin"/>
</dbReference>
<evidence type="ECO:0000256" key="1">
    <source>
        <dbReference type="ARBA" id="ARBA00022559"/>
    </source>
</evidence>
<dbReference type="NCBIfam" id="NF001808">
    <property type="entry name" value="PRK00522.1"/>
    <property type="match status" value="1"/>
</dbReference>
<evidence type="ECO:0000256" key="4">
    <source>
        <dbReference type="ARBA" id="ARBA00023157"/>
    </source>
</evidence>
<dbReference type="Proteomes" id="UP000267469">
    <property type="component" value="Unassembled WGS sequence"/>
</dbReference>
<dbReference type="RefSeq" id="WP_123215165.1">
    <property type="nucleotide sequence ID" value="NZ_RJTM01000029.1"/>
</dbReference>
<dbReference type="CDD" id="cd03014">
    <property type="entry name" value="PRX_Atyp2cys"/>
    <property type="match status" value="1"/>
</dbReference>